<dbReference type="Proteomes" id="UP001273209">
    <property type="component" value="Unassembled WGS sequence"/>
</dbReference>
<reference evidence="1" key="1">
    <citation type="submission" date="2023-11" db="EMBL/GenBank/DDBJ databases">
        <title>The genome sequences of three competitors of mushroom-forming fungi.</title>
        <authorList>
            <person name="Beijen E."/>
            <person name="Ohm R.A."/>
        </authorList>
    </citation>
    <scope>NUCLEOTIDE SEQUENCE</scope>
    <source>
        <strain evidence="1">CBS 100526</strain>
    </source>
</reference>
<protein>
    <submittedName>
        <fullName evidence="1">Uncharacterized protein</fullName>
    </submittedName>
</protein>
<accession>A0AAE1LWE9</accession>
<dbReference type="AlphaFoldDB" id="A0AAE1LWE9"/>
<keyword evidence="2" id="KW-1185">Reference proteome</keyword>
<dbReference type="EMBL" id="JAWRVG010000054">
    <property type="protein sequence ID" value="KAK4063330.1"/>
    <property type="molecule type" value="Genomic_DNA"/>
</dbReference>
<dbReference type="RefSeq" id="XP_062751518.1">
    <property type="nucleotide sequence ID" value="XM_062904443.1"/>
</dbReference>
<gene>
    <name evidence="1" type="ORF">Triagg1_9481</name>
</gene>
<evidence type="ECO:0000313" key="1">
    <source>
        <dbReference type="EMBL" id="KAK4063330.1"/>
    </source>
</evidence>
<proteinExistence type="predicted"/>
<name>A0AAE1LWE9_9HYPO</name>
<sequence>MHVADANGYRALRIESFKGVFTGPKPVNALELEYGVVILIGGWIVVLPRTRPPPNRRCTILMADLEEAERRSRSNMSWLLRARQEYKSNTAPPIKLLDRTYNVDMLPALVGTLSALHEFNKAVTGEQPQSTKVFLETKPRPPAAAARFGGRAVWPLIRSGVDGVTQADVATARSC</sequence>
<comment type="caution">
    <text evidence="1">The sequence shown here is derived from an EMBL/GenBank/DDBJ whole genome shotgun (WGS) entry which is preliminary data.</text>
</comment>
<evidence type="ECO:0000313" key="2">
    <source>
        <dbReference type="Proteomes" id="UP001273209"/>
    </source>
</evidence>
<organism evidence="1 2">
    <name type="scientific">Trichoderma aggressivum f. europaeum</name>
    <dbReference type="NCBI Taxonomy" id="173218"/>
    <lineage>
        <taxon>Eukaryota</taxon>
        <taxon>Fungi</taxon>
        <taxon>Dikarya</taxon>
        <taxon>Ascomycota</taxon>
        <taxon>Pezizomycotina</taxon>
        <taxon>Sordariomycetes</taxon>
        <taxon>Hypocreomycetidae</taxon>
        <taxon>Hypocreales</taxon>
        <taxon>Hypocreaceae</taxon>
        <taxon>Trichoderma</taxon>
    </lineage>
</organism>
<dbReference type="GeneID" id="87924348"/>